<protein>
    <recommendedName>
        <fullName evidence="2">Tr-type G domain-containing protein</fullName>
    </recommendedName>
</protein>
<dbReference type="SUPFAM" id="SSF52540">
    <property type="entry name" value="P-loop containing nucleoside triphosphate hydrolases"/>
    <property type="match status" value="1"/>
</dbReference>
<dbReference type="Pfam" id="PF00009">
    <property type="entry name" value="GTP_EFTU"/>
    <property type="match status" value="1"/>
</dbReference>
<dbReference type="CDD" id="cd00882">
    <property type="entry name" value="Ras_like_GTPase"/>
    <property type="match status" value="1"/>
</dbReference>
<evidence type="ECO:0000259" key="2">
    <source>
        <dbReference type="Pfam" id="PF00009"/>
    </source>
</evidence>
<dbReference type="Proteomes" id="UP001295423">
    <property type="component" value="Unassembled WGS sequence"/>
</dbReference>
<dbReference type="EMBL" id="CAKOGP040001781">
    <property type="protein sequence ID" value="CAJ1951470.1"/>
    <property type="molecule type" value="Genomic_DNA"/>
</dbReference>
<sequence>MSKDDPPPMKSPPTFQIKVALIGNVSAGKTTVVNALFRDKFGEVSMKRTTAGINEFAISSRNEWALVSEAPRDSHSVLKEITQDNLELRTSEEVKTKRFEIELDEALCDMRKDTQLVVVDIPGINEADMSKKYKNYVESHWNTFDCVVVVMDGRQGVNTEEQVSLLRFAKSNLESKKDVPIVILCNKIDDQDDEEQEELVLEAQREVEKIFGVPDRQKSLQEILKKCVSSKQSADSTEKQEPTDDHSKPSDQVSPVFIPISGITAFIFQTCSNMPLERFHQFDQKLIAKLGRDRIGKSRWKKLSKDERIKEAHEAVSDPEGYQEGMADSNFDKFLTVLSFLVGGKGNQQKMIQEQIRVSLSTISSGPGIVEKLETIYKTAKALPSDGDRVNPYSSEIKTTFWRLCKGMEQTCFVKDTASKYLDSFLTLADELKKYRDFASTIGWDIEADTSIAFFRRAVGRFLENMDSTPGFAEDLKAVRCVMKEMSSEVEDSPTDDVIKQTFDRLFHALSEEKFAEFTSTDTVRQLSGLGDELVVYNKLATEAGWTKEELKVAVKFKALVLRQIGSLCELASKWCKQQGFGYSNYSKSTSFAALSWLDWKLVLRSILLLRHYDRQFCLDFGREMVLIECLLESEPECGAIVSGEECLSCHSLLNFNRICPSCRIPAIVKGNGKPKCFLPNCNGETHPICKGLVYQCRCGRRTLYNLFVKPEQEKKHMCPSCLGQVLDYNRRCRNCHVLFYPQSDGRPGTSATIVCPLGCSHIDRSTGKCNSCGIVCKPFPSLPQGGVELRYGGNGVELTGRQHSIDIPSSLSDPNHFGHLAWQYCEFKATGGVEREPDSNMDDASCKPPKSSDGIAASPALFQASGLTLTKLPTNNTDFGGGGGAAASGTTLPKSPTNLFVFGGGGGTTLPKMPKAPTNPFAFGGGAGKPLAKSPTKPFTFSFGAAAASNENETKWC</sequence>
<reference evidence="3" key="1">
    <citation type="submission" date="2023-08" db="EMBL/GenBank/DDBJ databases">
        <authorList>
            <person name="Audoor S."/>
            <person name="Bilcke G."/>
        </authorList>
    </citation>
    <scope>NUCLEOTIDE SEQUENCE</scope>
</reference>
<evidence type="ECO:0000313" key="4">
    <source>
        <dbReference type="Proteomes" id="UP001295423"/>
    </source>
</evidence>
<dbReference type="GO" id="GO:0043024">
    <property type="term" value="F:ribosomal small subunit binding"/>
    <property type="evidence" value="ECO:0007669"/>
    <property type="project" value="TreeGrafter"/>
</dbReference>
<keyword evidence="4" id="KW-1185">Reference proteome</keyword>
<evidence type="ECO:0000256" key="1">
    <source>
        <dbReference type="SAM" id="MobiDB-lite"/>
    </source>
</evidence>
<dbReference type="InterPro" id="IPR027417">
    <property type="entry name" value="P-loop_NTPase"/>
</dbReference>
<feature type="domain" description="Tr-type G" evidence="2">
    <location>
        <begin position="18"/>
        <end position="271"/>
    </location>
</feature>
<dbReference type="InterPro" id="IPR005662">
    <property type="entry name" value="GTPase_Era-like"/>
</dbReference>
<name>A0AAD2JHK9_9STRA</name>
<dbReference type="PANTHER" id="PTHR42698">
    <property type="entry name" value="GTPASE ERA"/>
    <property type="match status" value="1"/>
</dbReference>
<dbReference type="GO" id="GO:0005525">
    <property type="term" value="F:GTP binding"/>
    <property type="evidence" value="ECO:0007669"/>
    <property type="project" value="InterPro"/>
</dbReference>
<feature type="region of interest" description="Disordered" evidence="1">
    <location>
        <begin position="231"/>
        <end position="253"/>
    </location>
</feature>
<accession>A0AAD2JHK9</accession>
<comment type="caution">
    <text evidence="3">The sequence shown here is derived from an EMBL/GenBank/DDBJ whole genome shotgun (WGS) entry which is preliminary data.</text>
</comment>
<dbReference type="GO" id="GO:0000028">
    <property type="term" value="P:ribosomal small subunit assembly"/>
    <property type="evidence" value="ECO:0007669"/>
    <property type="project" value="TreeGrafter"/>
</dbReference>
<dbReference type="Gene3D" id="3.40.50.300">
    <property type="entry name" value="P-loop containing nucleotide triphosphate hydrolases"/>
    <property type="match status" value="1"/>
</dbReference>
<dbReference type="InterPro" id="IPR000795">
    <property type="entry name" value="T_Tr_GTP-bd_dom"/>
</dbReference>
<dbReference type="GO" id="GO:0019843">
    <property type="term" value="F:rRNA binding"/>
    <property type="evidence" value="ECO:0007669"/>
    <property type="project" value="TreeGrafter"/>
</dbReference>
<feature type="compositionally biased region" description="Basic and acidic residues" evidence="1">
    <location>
        <begin position="236"/>
        <end position="249"/>
    </location>
</feature>
<dbReference type="PANTHER" id="PTHR42698:SF1">
    <property type="entry name" value="GTPASE ERA, MITOCHONDRIAL"/>
    <property type="match status" value="1"/>
</dbReference>
<dbReference type="AlphaFoldDB" id="A0AAD2JHK9"/>
<proteinExistence type="predicted"/>
<organism evidence="3 4">
    <name type="scientific">Cylindrotheca closterium</name>
    <dbReference type="NCBI Taxonomy" id="2856"/>
    <lineage>
        <taxon>Eukaryota</taxon>
        <taxon>Sar</taxon>
        <taxon>Stramenopiles</taxon>
        <taxon>Ochrophyta</taxon>
        <taxon>Bacillariophyta</taxon>
        <taxon>Bacillariophyceae</taxon>
        <taxon>Bacillariophycidae</taxon>
        <taxon>Bacillariales</taxon>
        <taxon>Bacillariaceae</taxon>
        <taxon>Cylindrotheca</taxon>
    </lineage>
</organism>
<feature type="region of interest" description="Disordered" evidence="1">
    <location>
        <begin position="834"/>
        <end position="853"/>
    </location>
</feature>
<gene>
    <name evidence="3" type="ORF">CYCCA115_LOCUS13089</name>
</gene>
<evidence type="ECO:0000313" key="3">
    <source>
        <dbReference type="EMBL" id="CAJ1951470.1"/>
    </source>
</evidence>